<keyword evidence="5" id="KW-0560">Oxidoreductase</keyword>
<evidence type="ECO:0000256" key="7">
    <source>
        <dbReference type="ARBA" id="ARBA00023033"/>
    </source>
</evidence>
<keyword evidence="9" id="KW-0812">Transmembrane</keyword>
<evidence type="ECO:0000256" key="1">
    <source>
        <dbReference type="ARBA" id="ARBA00001971"/>
    </source>
</evidence>
<evidence type="ECO:0000256" key="6">
    <source>
        <dbReference type="ARBA" id="ARBA00023004"/>
    </source>
</evidence>
<dbReference type="SUPFAM" id="SSF48264">
    <property type="entry name" value="Cytochrome P450"/>
    <property type="match status" value="1"/>
</dbReference>
<evidence type="ECO:0000256" key="2">
    <source>
        <dbReference type="ARBA" id="ARBA00010617"/>
    </source>
</evidence>
<name>A0A0F7ZLE7_9HYPO</name>
<keyword evidence="6 8" id="KW-0408">Iron</keyword>
<dbReference type="Pfam" id="PF00067">
    <property type="entry name" value="p450"/>
    <property type="match status" value="1"/>
</dbReference>
<dbReference type="GO" id="GO:0004497">
    <property type="term" value="F:monooxygenase activity"/>
    <property type="evidence" value="ECO:0007669"/>
    <property type="project" value="UniProtKB-KW"/>
</dbReference>
<keyword evidence="7" id="KW-0503">Monooxygenase</keyword>
<dbReference type="OrthoDB" id="1844152at2759"/>
<keyword evidence="9" id="KW-1133">Transmembrane helix</keyword>
<evidence type="ECO:0000256" key="9">
    <source>
        <dbReference type="SAM" id="Phobius"/>
    </source>
</evidence>
<comment type="cofactor">
    <cofactor evidence="1 8">
        <name>heme</name>
        <dbReference type="ChEBI" id="CHEBI:30413"/>
    </cofactor>
</comment>
<dbReference type="PANTHER" id="PTHR46206">
    <property type="entry name" value="CYTOCHROME P450"/>
    <property type="match status" value="1"/>
</dbReference>
<organism evidence="10 11">
    <name type="scientific">Hirsutella minnesotensis 3608</name>
    <dbReference type="NCBI Taxonomy" id="1043627"/>
    <lineage>
        <taxon>Eukaryota</taxon>
        <taxon>Fungi</taxon>
        <taxon>Dikarya</taxon>
        <taxon>Ascomycota</taxon>
        <taxon>Pezizomycotina</taxon>
        <taxon>Sordariomycetes</taxon>
        <taxon>Hypocreomycetidae</taxon>
        <taxon>Hypocreales</taxon>
        <taxon>Ophiocordycipitaceae</taxon>
        <taxon>Hirsutella</taxon>
    </lineage>
</organism>
<proteinExistence type="inferred from homology"/>
<dbReference type="GO" id="GO:0016705">
    <property type="term" value="F:oxidoreductase activity, acting on paired donors, with incorporation or reduction of molecular oxygen"/>
    <property type="evidence" value="ECO:0007669"/>
    <property type="project" value="InterPro"/>
</dbReference>
<dbReference type="GO" id="GO:0005506">
    <property type="term" value="F:iron ion binding"/>
    <property type="evidence" value="ECO:0007669"/>
    <property type="project" value="InterPro"/>
</dbReference>
<keyword evidence="9" id="KW-0472">Membrane</keyword>
<sequence length="495" mass="56322">MASSLLLVQVPIICAWVFTLFLLDRNRKKEAIPTVRKWPALFPEFVERLCYNGNAMELVKKGYRKYKDRPFRLLKMDMDLVVIPLKYASELRAVTSDKLDPLTASFDDNAGNLTGILLGSELHSDAIHRRLTPGLPRVIPVVVDELKFSFDHVLPRKDNSNPWVPMSPYDMVLELSTRAAARVFVGEPLCRDEVFLDTTASFSRNTFNTIAAFRNLGNIAGFLFKPLVSSVGTAREQLAYVQQLLGSEVERRRACPNEQHDDFLQWCMDLARTEEERNPEALAHRTLGILSMAVVHTTAMATTHMLFDLLADKELLEALRQEQLEVLPSGWAGINQRSMLNMRLLDSLMRESQRFNPVGEFTFRRVVRKPITLCDGYQLHPGQQIGVSARHINMDDEIIDNPEVFNPSRWAGEKASSAAFAHSGLTNMHFGLGRYACPGRFFAAYVIKAITSRLLLEYEFKLQDGYKYRRPPNIISGDKLLPNRDAVVHFRHREA</sequence>
<dbReference type="EMBL" id="KQ030588">
    <property type="protein sequence ID" value="KJZ71110.1"/>
    <property type="molecule type" value="Genomic_DNA"/>
</dbReference>
<reference evidence="10 11" key="1">
    <citation type="journal article" date="2014" name="Genome Biol. Evol.">
        <title>Comparative genomics and transcriptomics analyses reveal divergent lifestyle features of nematode endoparasitic fungus Hirsutella minnesotensis.</title>
        <authorList>
            <person name="Lai Y."/>
            <person name="Liu K."/>
            <person name="Zhang X."/>
            <person name="Zhang X."/>
            <person name="Li K."/>
            <person name="Wang N."/>
            <person name="Shu C."/>
            <person name="Wu Y."/>
            <person name="Wang C."/>
            <person name="Bushley K.E."/>
            <person name="Xiang M."/>
            <person name="Liu X."/>
        </authorList>
    </citation>
    <scope>NUCLEOTIDE SEQUENCE [LARGE SCALE GENOMIC DNA]</scope>
    <source>
        <strain evidence="10 11">3608</strain>
    </source>
</reference>
<protein>
    <submittedName>
        <fullName evidence="10">Uncharacterized protein</fullName>
    </submittedName>
</protein>
<dbReference type="GO" id="GO:0020037">
    <property type="term" value="F:heme binding"/>
    <property type="evidence" value="ECO:0007669"/>
    <property type="project" value="InterPro"/>
</dbReference>
<evidence type="ECO:0000313" key="10">
    <source>
        <dbReference type="EMBL" id="KJZ71110.1"/>
    </source>
</evidence>
<evidence type="ECO:0000313" key="11">
    <source>
        <dbReference type="Proteomes" id="UP000054481"/>
    </source>
</evidence>
<gene>
    <name evidence="10" type="ORF">HIM_09529</name>
</gene>
<evidence type="ECO:0000256" key="3">
    <source>
        <dbReference type="ARBA" id="ARBA00022617"/>
    </source>
</evidence>
<keyword evidence="4 8" id="KW-0479">Metal-binding</keyword>
<dbReference type="PANTHER" id="PTHR46206:SF7">
    <property type="entry name" value="P450, PUTATIVE (EUROFUNG)-RELATED"/>
    <property type="match status" value="1"/>
</dbReference>
<evidence type="ECO:0000256" key="5">
    <source>
        <dbReference type="ARBA" id="ARBA00023002"/>
    </source>
</evidence>
<evidence type="ECO:0000256" key="8">
    <source>
        <dbReference type="PIRSR" id="PIRSR602403-1"/>
    </source>
</evidence>
<dbReference type="AlphaFoldDB" id="A0A0F7ZLE7"/>
<accession>A0A0F7ZLE7</accession>
<dbReference type="Proteomes" id="UP000054481">
    <property type="component" value="Unassembled WGS sequence"/>
</dbReference>
<keyword evidence="3 8" id="KW-0349">Heme</keyword>
<keyword evidence="11" id="KW-1185">Reference proteome</keyword>
<dbReference type="InterPro" id="IPR036396">
    <property type="entry name" value="Cyt_P450_sf"/>
</dbReference>
<dbReference type="InterPro" id="IPR001128">
    <property type="entry name" value="Cyt_P450"/>
</dbReference>
<feature type="binding site" description="axial binding residue" evidence="8">
    <location>
        <position position="437"/>
    </location>
    <ligand>
        <name>heme</name>
        <dbReference type="ChEBI" id="CHEBI:30413"/>
    </ligand>
    <ligandPart>
        <name>Fe</name>
        <dbReference type="ChEBI" id="CHEBI:18248"/>
    </ligandPart>
</feature>
<dbReference type="PRINTS" id="PR00465">
    <property type="entry name" value="EP450IV"/>
</dbReference>
<evidence type="ECO:0000256" key="4">
    <source>
        <dbReference type="ARBA" id="ARBA00022723"/>
    </source>
</evidence>
<feature type="transmembrane region" description="Helical" evidence="9">
    <location>
        <begin position="6"/>
        <end position="23"/>
    </location>
</feature>
<dbReference type="CDD" id="cd11041">
    <property type="entry name" value="CYP503A1-like"/>
    <property type="match status" value="1"/>
</dbReference>
<dbReference type="InterPro" id="IPR002403">
    <property type="entry name" value="Cyt_P450_E_grp-IV"/>
</dbReference>
<comment type="similarity">
    <text evidence="2">Belongs to the cytochrome P450 family.</text>
</comment>
<dbReference type="Gene3D" id="1.10.630.10">
    <property type="entry name" value="Cytochrome P450"/>
    <property type="match status" value="1"/>
</dbReference>